<reference evidence="2 3" key="1">
    <citation type="submission" date="2024-02" db="EMBL/GenBank/DDBJ databases">
        <authorList>
            <person name="Vignale AGUSTIN F."/>
            <person name="Sosa J E."/>
            <person name="Modenutti C."/>
        </authorList>
    </citation>
    <scope>NUCLEOTIDE SEQUENCE [LARGE SCALE GENOMIC DNA]</scope>
</reference>
<dbReference type="EMBL" id="CAUOFW020001150">
    <property type="protein sequence ID" value="CAK9141566.1"/>
    <property type="molecule type" value="Genomic_DNA"/>
</dbReference>
<feature type="compositionally biased region" description="Basic and acidic residues" evidence="1">
    <location>
        <begin position="220"/>
        <end position="239"/>
    </location>
</feature>
<feature type="compositionally biased region" description="Polar residues" evidence="1">
    <location>
        <begin position="1"/>
        <end position="11"/>
    </location>
</feature>
<dbReference type="PANTHER" id="PTHR33871">
    <property type="entry name" value="OS05G0503100 PROTEIN-RELATED"/>
    <property type="match status" value="1"/>
</dbReference>
<feature type="region of interest" description="Disordered" evidence="1">
    <location>
        <begin position="1"/>
        <end position="91"/>
    </location>
</feature>
<proteinExistence type="predicted"/>
<feature type="region of interest" description="Disordered" evidence="1">
    <location>
        <begin position="103"/>
        <end position="246"/>
    </location>
</feature>
<organism evidence="2 3">
    <name type="scientific">Ilex paraguariensis</name>
    <name type="common">yerba mate</name>
    <dbReference type="NCBI Taxonomy" id="185542"/>
    <lineage>
        <taxon>Eukaryota</taxon>
        <taxon>Viridiplantae</taxon>
        <taxon>Streptophyta</taxon>
        <taxon>Embryophyta</taxon>
        <taxon>Tracheophyta</taxon>
        <taxon>Spermatophyta</taxon>
        <taxon>Magnoliopsida</taxon>
        <taxon>eudicotyledons</taxon>
        <taxon>Gunneridae</taxon>
        <taxon>Pentapetalae</taxon>
        <taxon>asterids</taxon>
        <taxon>campanulids</taxon>
        <taxon>Aquifoliales</taxon>
        <taxon>Aquifoliaceae</taxon>
        <taxon>Ilex</taxon>
    </lineage>
</organism>
<feature type="compositionally biased region" description="Basic and acidic residues" evidence="1">
    <location>
        <begin position="30"/>
        <end position="40"/>
    </location>
</feature>
<protein>
    <submittedName>
        <fullName evidence="2">Uncharacterized protein</fullName>
    </submittedName>
</protein>
<sequence length="261" mass="28481">MGCCVSTNGAASGSHAKPKPNRVPPPTHPLLEEETVKEVLSETPTPKPSFRKIEQDPKKPTLKSSSLPRIGEEDLHKNNVQKKPTMAFKSGEISDVSEICSTVSESVSTVTTERRDDDDAEVRQRSPAKFRYRSFSGDLKREKTVGKSPGRNSEQSPGRVKTVPAKERPGLATSGLRGSFGNGSLRRSKSPATRTDGGGGRSGLGRSPSARKFGKSPGRVRSELAEKNRKVEEDNRENKWPPISNDSLENPLVSLECFIFL</sequence>
<comment type="caution">
    <text evidence="2">The sequence shown here is derived from an EMBL/GenBank/DDBJ whole genome shotgun (WGS) entry which is preliminary data.</text>
</comment>
<dbReference type="AlphaFoldDB" id="A0ABC8RBB4"/>
<keyword evidence="3" id="KW-1185">Reference proteome</keyword>
<dbReference type="PANTHER" id="PTHR33871:SF1">
    <property type="entry name" value="OS05G0503100 PROTEIN"/>
    <property type="match status" value="1"/>
</dbReference>
<accession>A0ABC8RBB4</accession>
<gene>
    <name evidence="2" type="ORF">ILEXP_LOCUS9161</name>
</gene>
<evidence type="ECO:0000256" key="1">
    <source>
        <dbReference type="SAM" id="MobiDB-lite"/>
    </source>
</evidence>
<evidence type="ECO:0000313" key="3">
    <source>
        <dbReference type="Proteomes" id="UP001642360"/>
    </source>
</evidence>
<feature type="compositionally biased region" description="Basic and acidic residues" evidence="1">
    <location>
        <begin position="112"/>
        <end position="124"/>
    </location>
</feature>
<evidence type="ECO:0000313" key="2">
    <source>
        <dbReference type="EMBL" id="CAK9141566.1"/>
    </source>
</evidence>
<dbReference type="Proteomes" id="UP001642360">
    <property type="component" value="Unassembled WGS sequence"/>
</dbReference>
<name>A0ABC8RBB4_9AQUA</name>